<dbReference type="EMBL" id="JBBPBM010000104">
    <property type="protein sequence ID" value="KAK8507984.1"/>
    <property type="molecule type" value="Genomic_DNA"/>
</dbReference>
<proteinExistence type="predicted"/>
<keyword evidence="2" id="KW-1185">Reference proteome</keyword>
<dbReference type="Proteomes" id="UP001472677">
    <property type="component" value="Unassembled WGS sequence"/>
</dbReference>
<name>A0ABR2BM48_9ROSI</name>
<reference evidence="1 2" key="1">
    <citation type="journal article" date="2024" name="G3 (Bethesda)">
        <title>Genome assembly of Hibiscus sabdariffa L. provides insights into metabolisms of medicinal natural products.</title>
        <authorList>
            <person name="Kim T."/>
        </authorList>
    </citation>
    <scope>NUCLEOTIDE SEQUENCE [LARGE SCALE GENOMIC DNA]</scope>
    <source>
        <strain evidence="1">TK-2024</strain>
        <tissue evidence="1">Old leaves</tissue>
    </source>
</reference>
<evidence type="ECO:0000313" key="1">
    <source>
        <dbReference type="EMBL" id="KAK8507984.1"/>
    </source>
</evidence>
<comment type="caution">
    <text evidence="1">The sequence shown here is derived from an EMBL/GenBank/DDBJ whole genome shotgun (WGS) entry which is preliminary data.</text>
</comment>
<accession>A0ABR2BM48</accession>
<protein>
    <submittedName>
        <fullName evidence="1">Uncharacterized protein</fullName>
    </submittedName>
</protein>
<gene>
    <name evidence="1" type="ORF">V6N12_025093</name>
</gene>
<evidence type="ECO:0000313" key="2">
    <source>
        <dbReference type="Proteomes" id="UP001472677"/>
    </source>
</evidence>
<sequence>MMEKESVFLEVNLLKWDWGSCHQGSQPAAKQLGFRLYLGRKKALLLSILTALCFYLLRKTPKGYQYMGSHCSDNSVIVLSGLSTTILSFIESIAS</sequence>
<organism evidence="1 2">
    <name type="scientific">Hibiscus sabdariffa</name>
    <name type="common">roselle</name>
    <dbReference type="NCBI Taxonomy" id="183260"/>
    <lineage>
        <taxon>Eukaryota</taxon>
        <taxon>Viridiplantae</taxon>
        <taxon>Streptophyta</taxon>
        <taxon>Embryophyta</taxon>
        <taxon>Tracheophyta</taxon>
        <taxon>Spermatophyta</taxon>
        <taxon>Magnoliopsida</taxon>
        <taxon>eudicotyledons</taxon>
        <taxon>Gunneridae</taxon>
        <taxon>Pentapetalae</taxon>
        <taxon>rosids</taxon>
        <taxon>malvids</taxon>
        <taxon>Malvales</taxon>
        <taxon>Malvaceae</taxon>
        <taxon>Malvoideae</taxon>
        <taxon>Hibiscus</taxon>
    </lineage>
</organism>